<dbReference type="EMBL" id="GBXM01096574">
    <property type="protein sequence ID" value="JAH12003.1"/>
    <property type="molecule type" value="Transcribed_RNA"/>
</dbReference>
<reference evidence="1" key="1">
    <citation type="submission" date="2014-11" db="EMBL/GenBank/DDBJ databases">
        <authorList>
            <person name="Amaro Gonzalez C."/>
        </authorList>
    </citation>
    <scope>NUCLEOTIDE SEQUENCE</scope>
</reference>
<accession>A0A0E9Q7B9</accession>
<evidence type="ECO:0000313" key="1">
    <source>
        <dbReference type="EMBL" id="JAH12003.1"/>
    </source>
</evidence>
<dbReference type="AlphaFoldDB" id="A0A0E9Q7B9"/>
<organism evidence="1">
    <name type="scientific">Anguilla anguilla</name>
    <name type="common">European freshwater eel</name>
    <name type="synonym">Muraena anguilla</name>
    <dbReference type="NCBI Taxonomy" id="7936"/>
    <lineage>
        <taxon>Eukaryota</taxon>
        <taxon>Metazoa</taxon>
        <taxon>Chordata</taxon>
        <taxon>Craniata</taxon>
        <taxon>Vertebrata</taxon>
        <taxon>Euteleostomi</taxon>
        <taxon>Actinopterygii</taxon>
        <taxon>Neopterygii</taxon>
        <taxon>Teleostei</taxon>
        <taxon>Anguilliformes</taxon>
        <taxon>Anguillidae</taxon>
        <taxon>Anguilla</taxon>
    </lineage>
</organism>
<name>A0A0E9Q7B9_ANGAN</name>
<reference evidence="1" key="2">
    <citation type="journal article" date="2015" name="Fish Shellfish Immunol.">
        <title>Early steps in the European eel (Anguilla anguilla)-Vibrio vulnificus interaction in the gills: Role of the RtxA13 toxin.</title>
        <authorList>
            <person name="Callol A."/>
            <person name="Pajuelo D."/>
            <person name="Ebbesson L."/>
            <person name="Teles M."/>
            <person name="MacKenzie S."/>
            <person name="Amaro C."/>
        </authorList>
    </citation>
    <scope>NUCLEOTIDE SEQUENCE</scope>
</reference>
<proteinExistence type="predicted"/>
<sequence>MTEILEGSVSTWNAEGLG</sequence>
<protein>
    <submittedName>
        <fullName evidence="1">Uncharacterized protein</fullName>
    </submittedName>
</protein>